<dbReference type="RefSeq" id="WP_286336396.1">
    <property type="nucleotide sequence ID" value="NZ_AP027370.1"/>
</dbReference>
<sequence>MNETVQQNENDFVISDELLKDAQAVMFDLLKEIDRICKKHDIKYWLDGGTLLGAVRHQGFIPWDDDIDIAMMREDYTRFMEVAPKELPENMFLQTKETDPGYFNLVARMKVRDKNSLILEDFESGDEPYHLGLFVDIFPYDHLPSEKSKRKFYKYLSKKIIKFQKFKLEKKGLFKDGNVIYFLLGPFFSYTFLENTLQRMIEKTNRENSEVIGFGLDCVLTRVYDKKEFFPLDDLPFVEGDFPVPKNWDYYLRTTYGDYMQLPPEEEQRPRHIKKCIPRLNQS</sequence>
<proteinExistence type="predicted"/>
<dbReference type="PANTHER" id="PTHR43404">
    <property type="entry name" value="LIPOPOLYSACCHARIDE CHOLINEPHOSPHOTRANSFERASE LICD"/>
    <property type="match status" value="1"/>
</dbReference>
<dbReference type="EMBL" id="AP027370">
    <property type="protein sequence ID" value="BDY13445.1"/>
    <property type="molecule type" value="Genomic_DNA"/>
</dbReference>
<accession>A0ABN6WWC8</accession>
<dbReference type="Proteomes" id="UP001321445">
    <property type="component" value="Chromosome"/>
</dbReference>
<dbReference type="GO" id="GO:0016740">
    <property type="term" value="F:transferase activity"/>
    <property type="evidence" value="ECO:0007669"/>
    <property type="project" value="UniProtKB-KW"/>
</dbReference>
<evidence type="ECO:0000259" key="1">
    <source>
        <dbReference type="Pfam" id="PF04991"/>
    </source>
</evidence>
<name>A0ABN6WWC8_9BACT</name>
<reference evidence="2 3" key="1">
    <citation type="submission" date="2023-03" db="EMBL/GenBank/DDBJ databases">
        <title>Description of Hydrogenimonas sp. ISO32.</title>
        <authorList>
            <person name="Mino S."/>
            <person name="Fukazawa S."/>
            <person name="Sawabe T."/>
        </authorList>
    </citation>
    <scope>NUCLEOTIDE SEQUENCE [LARGE SCALE GENOMIC DNA]</scope>
    <source>
        <strain evidence="2 3">ISO32</strain>
    </source>
</reference>
<dbReference type="PANTHER" id="PTHR43404:SF2">
    <property type="entry name" value="LIPOPOLYSACCHARIDE CHOLINEPHOSPHOTRANSFERASE LICD"/>
    <property type="match status" value="1"/>
</dbReference>
<dbReference type="InterPro" id="IPR007074">
    <property type="entry name" value="LicD/FKTN/FKRP_NTP_transf"/>
</dbReference>
<gene>
    <name evidence="2" type="primary">licD1</name>
    <name evidence="2" type="ORF">HCR_17570</name>
</gene>
<evidence type="ECO:0000313" key="3">
    <source>
        <dbReference type="Proteomes" id="UP001321445"/>
    </source>
</evidence>
<keyword evidence="2" id="KW-0808">Transferase</keyword>
<protein>
    <submittedName>
        <fullName evidence="2">Phosphorylcholine transferase LicD</fullName>
    </submittedName>
</protein>
<evidence type="ECO:0000313" key="2">
    <source>
        <dbReference type="EMBL" id="BDY13445.1"/>
    </source>
</evidence>
<keyword evidence="3" id="KW-1185">Reference proteome</keyword>
<feature type="domain" description="LicD/FKTN/FKRP nucleotidyltransferase" evidence="1">
    <location>
        <begin position="37"/>
        <end position="257"/>
    </location>
</feature>
<organism evidence="2 3">
    <name type="scientific">Hydrogenimonas cancrithermarum</name>
    <dbReference type="NCBI Taxonomy" id="2993563"/>
    <lineage>
        <taxon>Bacteria</taxon>
        <taxon>Pseudomonadati</taxon>
        <taxon>Campylobacterota</taxon>
        <taxon>Epsilonproteobacteria</taxon>
        <taxon>Campylobacterales</taxon>
        <taxon>Hydrogenimonadaceae</taxon>
        <taxon>Hydrogenimonas</taxon>
    </lineage>
</organism>
<dbReference type="Pfam" id="PF04991">
    <property type="entry name" value="LicD"/>
    <property type="match status" value="1"/>
</dbReference>
<dbReference type="InterPro" id="IPR052942">
    <property type="entry name" value="LPS_cholinephosphotransferase"/>
</dbReference>